<accession>A0A4R4E3D6</accession>
<dbReference type="PANTHER" id="PTHR30250">
    <property type="entry name" value="PST FAMILY PREDICTED COLANIC ACID TRANSPORTER"/>
    <property type="match status" value="1"/>
</dbReference>
<organism evidence="8 9">
    <name type="scientific">Paenibacillus albiflavus</name>
    <dbReference type="NCBI Taxonomy" id="2545760"/>
    <lineage>
        <taxon>Bacteria</taxon>
        <taxon>Bacillati</taxon>
        <taxon>Bacillota</taxon>
        <taxon>Bacilli</taxon>
        <taxon>Bacillales</taxon>
        <taxon>Paenibacillaceae</taxon>
        <taxon>Paenibacillus</taxon>
    </lineage>
</organism>
<dbReference type="InterPro" id="IPR024923">
    <property type="entry name" value="PG_synth_SpoVB"/>
</dbReference>
<dbReference type="InterPro" id="IPR002797">
    <property type="entry name" value="Polysacc_synth"/>
</dbReference>
<dbReference type="InterPro" id="IPR050833">
    <property type="entry name" value="Poly_Biosynth_Transport"/>
</dbReference>
<evidence type="ECO:0000256" key="4">
    <source>
        <dbReference type="ARBA" id="ARBA00022989"/>
    </source>
</evidence>
<evidence type="ECO:0000313" key="8">
    <source>
        <dbReference type="EMBL" id="TCZ70527.1"/>
    </source>
</evidence>
<evidence type="ECO:0000256" key="7">
    <source>
        <dbReference type="SAM" id="Phobius"/>
    </source>
</evidence>
<keyword evidence="5 7" id="KW-0472">Membrane</keyword>
<feature type="non-terminal residue" evidence="8">
    <location>
        <position position="444"/>
    </location>
</feature>
<dbReference type="OrthoDB" id="9775950at2"/>
<evidence type="ECO:0000256" key="6">
    <source>
        <dbReference type="SAM" id="MobiDB-lite"/>
    </source>
</evidence>
<reference evidence="8 9" key="1">
    <citation type="submission" date="2019-03" db="EMBL/GenBank/DDBJ databases">
        <authorList>
            <person name="Kim M.K.M."/>
        </authorList>
    </citation>
    <scope>NUCLEOTIDE SEQUENCE [LARGE SCALE GENOMIC DNA]</scope>
    <source>
        <strain evidence="8 9">18JY21-1</strain>
    </source>
</reference>
<name>A0A4R4E3D6_9BACL</name>
<evidence type="ECO:0000256" key="3">
    <source>
        <dbReference type="ARBA" id="ARBA00022692"/>
    </source>
</evidence>
<evidence type="ECO:0000313" key="9">
    <source>
        <dbReference type="Proteomes" id="UP000295418"/>
    </source>
</evidence>
<dbReference type="PIRSF" id="PIRSF038958">
    <property type="entry name" value="PG_synth_SpoVB"/>
    <property type="match status" value="1"/>
</dbReference>
<feature type="transmembrane region" description="Helical" evidence="7">
    <location>
        <begin position="215"/>
        <end position="238"/>
    </location>
</feature>
<proteinExistence type="predicted"/>
<dbReference type="RefSeq" id="WP_132420419.1">
    <property type="nucleotide sequence ID" value="NZ_SKFG01000044.1"/>
</dbReference>
<keyword evidence="2" id="KW-1003">Cell membrane</keyword>
<feature type="transmembrane region" description="Helical" evidence="7">
    <location>
        <begin position="327"/>
        <end position="346"/>
    </location>
</feature>
<dbReference type="AlphaFoldDB" id="A0A4R4E3D6"/>
<sequence>MAQSNHTNELKGNSEDTAGSSTSTGTIKAAVGSSKLLKGAAILSLAAVISKLIGTMQKIPLQNIAGDEVFGLYNATYPFYLFLIFLATAGIPTAIALLVAERAAEGDHLGARLVTKASVWVMLASGLLFFGFMYFGADLLARFIGVAGTASSLRSIAWAMILVPVMSALRGHFQGYQDMIPSAVSQVVEQIVRVAMMVVLLLWLVHLQASPERIAAGALFGSVAGAAAGLLIILYAWYKWSRRIRKDEEHNNKHKPSVGRSPLQAEHTGALIRRIVRIAIPICLGTITVPLLNMVDTFTMPRLLHTVHLNTEEAMRQFGLFNHGQPLVQLVSMIAASVGAAIVPALSEASGNATLARSRAQAAMQAAWLIGLPSAAGLALTAQPVNVMLFTDAEGSFTMAVLGITALFSTLAVISTSVLNGLGEIRGPAVAMLAAVAVKIIGNV</sequence>
<evidence type="ECO:0000256" key="5">
    <source>
        <dbReference type="ARBA" id="ARBA00023136"/>
    </source>
</evidence>
<keyword evidence="4 7" id="KW-1133">Transmembrane helix</keyword>
<dbReference type="PANTHER" id="PTHR30250:SF29">
    <property type="entry name" value="POLYSACCHARIDE BIOSYNTHESIS PROTEIN C-TERMINAL DOMAIN-CONTAINING PROTEIN"/>
    <property type="match status" value="1"/>
</dbReference>
<dbReference type="CDD" id="cd13124">
    <property type="entry name" value="MATE_SpoVB_like"/>
    <property type="match status" value="1"/>
</dbReference>
<dbReference type="EMBL" id="SKFG01000044">
    <property type="protein sequence ID" value="TCZ70527.1"/>
    <property type="molecule type" value="Genomic_DNA"/>
</dbReference>
<dbReference type="Proteomes" id="UP000295418">
    <property type="component" value="Unassembled WGS sequence"/>
</dbReference>
<feature type="transmembrane region" description="Helical" evidence="7">
    <location>
        <begin position="366"/>
        <end position="385"/>
    </location>
</feature>
<feature type="transmembrane region" description="Helical" evidence="7">
    <location>
        <begin position="397"/>
        <end position="422"/>
    </location>
</feature>
<keyword evidence="3 7" id="KW-0812">Transmembrane</keyword>
<evidence type="ECO:0000256" key="1">
    <source>
        <dbReference type="ARBA" id="ARBA00004651"/>
    </source>
</evidence>
<feature type="region of interest" description="Disordered" evidence="6">
    <location>
        <begin position="1"/>
        <end position="23"/>
    </location>
</feature>
<feature type="transmembrane region" description="Helical" evidence="7">
    <location>
        <begin position="77"/>
        <end position="99"/>
    </location>
</feature>
<feature type="transmembrane region" description="Helical" evidence="7">
    <location>
        <begin position="143"/>
        <end position="169"/>
    </location>
</feature>
<feature type="transmembrane region" description="Helical" evidence="7">
    <location>
        <begin position="275"/>
        <end position="295"/>
    </location>
</feature>
<protein>
    <submittedName>
        <fullName evidence="8">Polysaccharide biosynthesis protein</fullName>
    </submittedName>
</protein>
<dbReference type="GO" id="GO:0005886">
    <property type="term" value="C:plasma membrane"/>
    <property type="evidence" value="ECO:0007669"/>
    <property type="project" value="UniProtKB-SubCell"/>
</dbReference>
<dbReference type="Pfam" id="PF01943">
    <property type="entry name" value="Polysacc_synt"/>
    <property type="match status" value="1"/>
</dbReference>
<evidence type="ECO:0000256" key="2">
    <source>
        <dbReference type="ARBA" id="ARBA00022475"/>
    </source>
</evidence>
<keyword evidence="9" id="KW-1185">Reference proteome</keyword>
<gene>
    <name evidence="8" type="ORF">E0485_23120</name>
</gene>
<feature type="transmembrane region" description="Helical" evidence="7">
    <location>
        <begin position="190"/>
        <end position="209"/>
    </location>
</feature>
<feature type="transmembrane region" description="Helical" evidence="7">
    <location>
        <begin position="119"/>
        <end position="137"/>
    </location>
</feature>
<comment type="caution">
    <text evidence="8">The sequence shown here is derived from an EMBL/GenBank/DDBJ whole genome shotgun (WGS) entry which is preliminary data.</text>
</comment>
<comment type="subcellular location">
    <subcellularLocation>
        <location evidence="1">Cell membrane</location>
        <topology evidence="1">Multi-pass membrane protein</topology>
    </subcellularLocation>
</comment>